<dbReference type="EMBL" id="MG099940">
    <property type="protein sequence ID" value="AUE22147.1"/>
    <property type="molecule type" value="Genomic_DNA"/>
</dbReference>
<sequence>MTDINFTHPDAPGVTFTLSSLGTGADMFTLLAHSDTITDDLGNPKLLTDVGFPRP</sequence>
<reference evidence="1 2" key="1">
    <citation type="submission" date="2017-10" db="EMBL/GenBank/DDBJ databases">
        <authorList>
            <person name="Koppala N."/>
            <person name="Smith C."/>
            <person name="Hicks E."/>
            <person name="VanDolah M."/>
            <person name="Fryberger R."/>
            <person name="Simpson Z."/>
            <person name="Schmith W."/>
            <person name="Rense A."/>
            <person name="Bortz R.L."/>
            <person name="Warner M.H."/>
            <person name="Garlena R.A."/>
            <person name="Russell D.A."/>
            <person name="Pope W.H."/>
            <person name="Jacobs-Sera D."/>
            <person name="Hendrix R.W."/>
            <person name="Hatfull G.F."/>
        </authorList>
    </citation>
    <scope>NUCLEOTIDE SEQUENCE [LARGE SCALE GENOMIC DNA]</scope>
</reference>
<evidence type="ECO:0000313" key="1">
    <source>
        <dbReference type="EMBL" id="AUE22147.1"/>
    </source>
</evidence>
<proteinExistence type="predicted"/>
<dbReference type="Proteomes" id="UP000240474">
    <property type="component" value="Segment"/>
</dbReference>
<accession>A0A2H4YDE8</accession>
<name>A0A2H4YDE8_9CAUD</name>
<organism evidence="1 2">
    <name type="scientific">Gordonia phage BirksAndSocks</name>
    <dbReference type="NCBI Taxonomy" id="2047831"/>
    <lineage>
        <taxon>Viruses</taxon>
        <taxon>Duplodnaviria</taxon>
        <taxon>Heunggongvirae</taxon>
        <taxon>Uroviricota</taxon>
        <taxon>Caudoviricetes</taxon>
        <taxon>Montyvirus</taxon>
        <taxon>Montyvirus birksandsocks</taxon>
    </lineage>
</organism>
<keyword evidence="2" id="KW-1185">Reference proteome</keyword>
<protein>
    <submittedName>
        <fullName evidence="1">Uncharacterized protein</fullName>
    </submittedName>
</protein>
<evidence type="ECO:0000313" key="2">
    <source>
        <dbReference type="Proteomes" id="UP000240474"/>
    </source>
</evidence>
<gene>
    <name evidence="1" type="ORF">SEA_BIRKSANDSOCKS_32</name>
</gene>